<proteinExistence type="predicted"/>
<evidence type="ECO:0000256" key="2">
    <source>
        <dbReference type="ARBA" id="ARBA00022989"/>
    </source>
</evidence>
<dbReference type="OrthoDB" id="411368at2"/>
<name>A0A430AVJ9_9ENTE</name>
<sequence>MNHRNSTIALVALMSALSVILALFFIIPLPLTKGYVNLLEVGIYTSAMLFGRKTAGFVGGISGALLDLISGYPQWLLASAIIHGLQGVIAGNARTQSRPLLRGFSLAAASAVMIIGYFIASYVLYGAAAAWASLIGNLFQNLIGLVIAVPLAAILTKRLTSKRSVSHD</sequence>
<evidence type="ECO:0008006" key="6">
    <source>
        <dbReference type="Google" id="ProtNLM"/>
    </source>
</evidence>
<evidence type="ECO:0000313" key="4">
    <source>
        <dbReference type="EMBL" id="RSU12094.1"/>
    </source>
</evidence>
<keyword evidence="5" id="KW-1185">Reference proteome</keyword>
<dbReference type="Pfam" id="PF07155">
    <property type="entry name" value="ECF-ribofla_trS"/>
    <property type="match status" value="1"/>
</dbReference>
<comment type="caution">
    <text evidence="4">The sequence shown here is derived from an EMBL/GenBank/DDBJ whole genome shotgun (WGS) entry which is preliminary data.</text>
</comment>
<feature type="transmembrane region" description="Helical" evidence="3">
    <location>
        <begin position="72"/>
        <end position="91"/>
    </location>
</feature>
<evidence type="ECO:0000256" key="3">
    <source>
        <dbReference type="SAM" id="Phobius"/>
    </source>
</evidence>
<keyword evidence="1 3" id="KW-0812">Transmembrane</keyword>
<protein>
    <recommendedName>
        <fullName evidence="6">ECF transporter S component</fullName>
    </recommendedName>
</protein>
<dbReference type="RefSeq" id="WP_126813540.1">
    <property type="nucleotide sequence ID" value="NZ_NGKC01000006.1"/>
</dbReference>
<dbReference type="Proteomes" id="UP000286773">
    <property type="component" value="Unassembled WGS sequence"/>
</dbReference>
<gene>
    <name evidence="4" type="ORF">CBF27_06620</name>
</gene>
<dbReference type="EMBL" id="NGKC01000006">
    <property type="protein sequence ID" value="RSU12094.1"/>
    <property type="molecule type" value="Genomic_DNA"/>
</dbReference>
<feature type="transmembrane region" description="Helical" evidence="3">
    <location>
        <begin position="7"/>
        <end position="29"/>
    </location>
</feature>
<keyword evidence="2 3" id="KW-1133">Transmembrane helix</keyword>
<evidence type="ECO:0000256" key="1">
    <source>
        <dbReference type="ARBA" id="ARBA00022692"/>
    </source>
</evidence>
<feature type="transmembrane region" description="Helical" evidence="3">
    <location>
        <begin position="131"/>
        <end position="155"/>
    </location>
</feature>
<dbReference type="Gene3D" id="1.10.1760.20">
    <property type="match status" value="1"/>
</dbReference>
<dbReference type="GO" id="GO:0016020">
    <property type="term" value="C:membrane"/>
    <property type="evidence" value="ECO:0007669"/>
    <property type="project" value="InterPro"/>
</dbReference>
<evidence type="ECO:0000313" key="5">
    <source>
        <dbReference type="Proteomes" id="UP000286773"/>
    </source>
</evidence>
<organism evidence="4 5">
    <name type="scientific">Vagococcus acidifermentans</name>
    <dbReference type="NCBI Taxonomy" id="564710"/>
    <lineage>
        <taxon>Bacteria</taxon>
        <taxon>Bacillati</taxon>
        <taxon>Bacillota</taxon>
        <taxon>Bacilli</taxon>
        <taxon>Lactobacillales</taxon>
        <taxon>Enterococcaceae</taxon>
        <taxon>Vagococcus</taxon>
    </lineage>
</organism>
<dbReference type="AlphaFoldDB" id="A0A430AVJ9"/>
<accession>A0A430AVJ9</accession>
<reference evidence="4 5" key="1">
    <citation type="submission" date="2017-05" db="EMBL/GenBank/DDBJ databases">
        <title>Vagococcus spp. assemblies.</title>
        <authorList>
            <person name="Gulvik C.A."/>
        </authorList>
    </citation>
    <scope>NUCLEOTIDE SEQUENCE [LARGE SCALE GENOMIC DNA]</scope>
    <source>
        <strain evidence="4 5">LMG 24798</strain>
    </source>
</reference>
<feature type="transmembrane region" description="Helical" evidence="3">
    <location>
        <begin position="103"/>
        <end position="125"/>
    </location>
</feature>
<dbReference type="PANTHER" id="PTHR37815:SF3">
    <property type="entry name" value="UPF0397 PROTEIN SPR0429"/>
    <property type="match status" value="1"/>
</dbReference>
<dbReference type="PANTHER" id="PTHR37815">
    <property type="entry name" value="UPF0397 PROTEIN BC_2624-RELATED"/>
    <property type="match status" value="1"/>
</dbReference>
<keyword evidence="3" id="KW-0472">Membrane</keyword>
<dbReference type="InterPro" id="IPR009825">
    <property type="entry name" value="ECF_substrate-spec-like"/>
</dbReference>